<dbReference type="AlphaFoldDB" id="A0A645EY66"/>
<dbReference type="InterPro" id="IPR044872">
    <property type="entry name" value="CcmK/CsoS1_BMC"/>
</dbReference>
<dbReference type="Pfam" id="PF00936">
    <property type="entry name" value="BMC"/>
    <property type="match status" value="2"/>
</dbReference>
<dbReference type="Gene3D" id="3.30.70.1710">
    <property type="match status" value="2"/>
</dbReference>
<dbReference type="PANTHER" id="PTHR33941:SF11">
    <property type="entry name" value="BACTERIAL MICROCOMPARTMENT SHELL PROTEIN PDUJ"/>
    <property type="match status" value="1"/>
</dbReference>
<name>A0A645EY66_9ZZZZ</name>
<dbReference type="InterPro" id="IPR037233">
    <property type="entry name" value="CcmK-like_sf"/>
</dbReference>
<evidence type="ECO:0000259" key="1">
    <source>
        <dbReference type="PROSITE" id="PS51930"/>
    </source>
</evidence>
<dbReference type="PIRSF" id="PIRSF034834">
    <property type="entry name" value="PduT"/>
    <property type="match status" value="1"/>
</dbReference>
<feature type="domain" description="BMC" evidence="1">
    <location>
        <begin position="3"/>
        <end position="85"/>
    </location>
</feature>
<proteinExistence type="predicted"/>
<organism evidence="2">
    <name type="scientific">bioreactor metagenome</name>
    <dbReference type="NCBI Taxonomy" id="1076179"/>
    <lineage>
        <taxon>unclassified sequences</taxon>
        <taxon>metagenomes</taxon>
        <taxon>ecological metagenomes</taxon>
    </lineage>
</organism>
<dbReference type="SUPFAM" id="SSF143414">
    <property type="entry name" value="CcmK-like"/>
    <property type="match status" value="2"/>
</dbReference>
<dbReference type="CDD" id="cd07053">
    <property type="entry name" value="BMC_PduT_repeat1"/>
    <property type="match status" value="1"/>
</dbReference>
<evidence type="ECO:0000313" key="2">
    <source>
        <dbReference type="EMBL" id="MPN06988.1"/>
    </source>
</evidence>
<comment type="caution">
    <text evidence="2">The sequence shown here is derived from an EMBL/GenBank/DDBJ whole genome shotgun (WGS) entry which is preliminary data.</text>
</comment>
<protein>
    <recommendedName>
        <fullName evidence="1">BMC domain-containing protein</fullName>
    </recommendedName>
</protein>
<dbReference type="EMBL" id="VSSQ01052945">
    <property type="protein sequence ID" value="MPN06988.1"/>
    <property type="molecule type" value="Genomic_DNA"/>
</dbReference>
<accession>A0A645EY66</accession>
<gene>
    <name evidence="2" type="ORF">SDC9_154245</name>
</gene>
<dbReference type="InterPro" id="IPR050575">
    <property type="entry name" value="BMC_shell"/>
</dbReference>
<dbReference type="CDD" id="cd07054">
    <property type="entry name" value="BMC_PduT_repeat2"/>
    <property type="match status" value="1"/>
</dbReference>
<sequence>MNALGMLEVLSIPQGIEAGDAMMKAAQVELITAQTVCAGKFIVIVGGEVAAVKESVEAGTVCAQDTLVDSIVIPHVHANVFTAINACSDVGNVGAIGILETFSLAAAVMAADASVKAADVKLIEVRLGRGMGGKSFVLLTGDVAAVEAAVKAGESPDEVQGLMSKSVVIPSPHPDIINAIV</sequence>
<dbReference type="SMART" id="SM00877">
    <property type="entry name" value="BMC"/>
    <property type="match status" value="2"/>
</dbReference>
<dbReference type="PROSITE" id="PS51930">
    <property type="entry name" value="BMC_2"/>
    <property type="match status" value="2"/>
</dbReference>
<dbReference type="PANTHER" id="PTHR33941">
    <property type="entry name" value="PROPANEDIOL UTILIZATION PROTEIN PDUA"/>
    <property type="match status" value="1"/>
</dbReference>
<reference evidence="2" key="1">
    <citation type="submission" date="2019-08" db="EMBL/GenBank/DDBJ databases">
        <authorList>
            <person name="Kucharzyk K."/>
            <person name="Murdoch R.W."/>
            <person name="Higgins S."/>
            <person name="Loffler F."/>
        </authorList>
    </citation>
    <scope>NUCLEOTIDE SEQUENCE</scope>
</reference>
<dbReference type="InterPro" id="IPR000249">
    <property type="entry name" value="BMC_dom"/>
</dbReference>
<dbReference type="InterPro" id="IPR011238">
    <property type="entry name" value="Micro_shell_prot_PduT"/>
</dbReference>
<dbReference type="GO" id="GO:0031469">
    <property type="term" value="C:bacterial microcompartment"/>
    <property type="evidence" value="ECO:0007669"/>
    <property type="project" value="InterPro"/>
</dbReference>
<feature type="domain" description="BMC" evidence="1">
    <location>
        <begin position="95"/>
        <end position="181"/>
    </location>
</feature>